<dbReference type="InterPro" id="IPR036182">
    <property type="entry name" value="PCuAC_sf"/>
</dbReference>
<evidence type="ECO:0000256" key="1">
    <source>
        <dbReference type="SAM" id="SignalP"/>
    </source>
</evidence>
<keyword evidence="1" id="KW-0732">Signal</keyword>
<feature type="signal peptide" evidence="1">
    <location>
        <begin position="1"/>
        <end position="22"/>
    </location>
</feature>
<dbReference type="SUPFAM" id="SSF110087">
    <property type="entry name" value="DR1885-like metal-binding protein"/>
    <property type="match status" value="1"/>
</dbReference>
<gene>
    <name evidence="2" type="ORF">OEG84_23415</name>
</gene>
<keyword evidence="3" id="KW-1185">Reference proteome</keyword>
<organism evidence="2 3">
    <name type="scientific">Hoeflea algicola</name>
    <dbReference type="NCBI Taxonomy" id="2983763"/>
    <lineage>
        <taxon>Bacteria</taxon>
        <taxon>Pseudomonadati</taxon>
        <taxon>Pseudomonadota</taxon>
        <taxon>Alphaproteobacteria</taxon>
        <taxon>Hyphomicrobiales</taxon>
        <taxon>Rhizobiaceae</taxon>
        <taxon>Hoeflea</taxon>
    </lineage>
</organism>
<accession>A0ABT3ZFI6</accession>
<proteinExistence type="predicted"/>
<dbReference type="RefSeq" id="WP_267656000.1">
    <property type="nucleotide sequence ID" value="NZ_JAOVZR010000001.1"/>
</dbReference>
<evidence type="ECO:0000313" key="2">
    <source>
        <dbReference type="EMBL" id="MCY0150570.1"/>
    </source>
</evidence>
<dbReference type="Proteomes" id="UP001073227">
    <property type="component" value="Unassembled WGS sequence"/>
</dbReference>
<evidence type="ECO:0000313" key="3">
    <source>
        <dbReference type="Proteomes" id="UP001073227"/>
    </source>
</evidence>
<dbReference type="InterPro" id="IPR007410">
    <property type="entry name" value="LpqE-like"/>
</dbReference>
<comment type="caution">
    <text evidence="2">The sequence shown here is derived from an EMBL/GenBank/DDBJ whole genome shotgun (WGS) entry which is preliminary data.</text>
</comment>
<feature type="chain" id="PRO_5047215840" evidence="1">
    <location>
        <begin position="23"/>
        <end position="172"/>
    </location>
</feature>
<dbReference type="Gene3D" id="2.60.40.1890">
    <property type="entry name" value="PCu(A)C copper chaperone"/>
    <property type="match status" value="1"/>
</dbReference>
<dbReference type="InterPro" id="IPR058248">
    <property type="entry name" value="Lxx211020-like"/>
</dbReference>
<dbReference type="PANTHER" id="PTHR36302">
    <property type="entry name" value="BLR7088 PROTEIN"/>
    <property type="match status" value="1"/>
</dbReference>
<protein>
    <submittedName>
        <fullName evidence="2">Copper chaperone PCu(A)C</fullName>
    </submittedName>
</protein>
<reference evidence="2" key="1">
    <citation type="submission" date="2022-10" db="EMBL/GenBank/DDBJ databases">
        <title>Hoeflea sp. G2-23, isolated from marine algae.</title>
        <authorList>
            <person name="Kristyanto S."/>
            <person name="Kim J.M."/>
            <person name="Jeon C.O."/>
        </authorList>
    </citation>
    <scope>NUCLEOTIDE SEQUENCE</scope>
    <source>
        <strain evidence="2">G2-23</strain>
    </source>
</reference>
<name>A0ABT3ZFI6_9HYPH</name>
<dbReference type="Pfam" id="PF04314">
    <property type="entry name" value="PCuAC"/>
    <property type="match status" value="1"/>
</dbReference>
<sequence length="172" mass="18409">MKKLAVAVAAITLGLSMSTAFAHEYKLGSLEIVHPHARATPPNAPVSGGYLTIHNSGTEADRLLGGEAAFADRVEVHEMVMDGDVMKMRPVEGGLEIPAGGDVVLKPGSYHIMFIGLEGQLKEGEKVPATLNFEKAGSIEVEFSVESIKKMNDAMKKDEHGEMTHGDMKHDG</sequence>
<dbReference type="PANTHER" id="PTHR36302:SF1">
    <property type="entry name" value="COPPER CHAPERONE PCU(A)C"/>
    <property type="match status" value="1"/>
</dbReference>
<dbReference type="EMBL" id="JAOVZR010000001">
    <property type="protein sequence ID" value="MCY0150570.1"/>
    <property type="molecule type" value="Genomic_DNA"/>
</dbReference>